<comment type="subcellular location">
    <subcellularLocation>
        <location evidence="1">Cell outer membrane</location>
        <topology evidence="1">Multi-pass membrane protein</topology>
    </subcellularLocation>
</comment>
<dbReference type="SUPFAM" id="SSF56935">
    <property type="entry name" value="Porins"/>
    <property type="match status" value="1"/>
</dbReference>
<reference evidence="2 3" key="1">
    <citation type="submission" date="2019-12" db="EMBL/GenBank/DDBJ databases">
        <title>Enteriobacteria Tanzani isolates_8377-8380.</title>
        <authorList>
            <person name="Subbiah M."/>
            <person name="Call D."/>
        </authorList>
    </citation>
    <scope>NUCLEOTIDE SEQUENCE [LARGE SCALE GENOMIC DNA]</scope>
    <source>
        <strain evidence="2 3">8379wE6</strain>
    </source>
</reference>
<dbReference type="Proteomes" id="UP000436482">
    <property type="component" value="Unassembled WGS sequence"/>
</dbReference>
<feature type="non-terminal residue" evidence="2">
    <location>
        <position position="158"/>
    </location>
</feature>
<dbReference type="AlphaFoldDB" id="A0A6N8NFM2"/>
<dbReference type="InterPro" id="IPR039426">
    <property type="entry name" value="TonB-dep_rcpt-like"/>
</dbReference>
<comment type="caution">
    <text evidence="2">The sequence shown here is derived from an EMBL/GenBank/DDBJ whole genome shotgun (WGS) entry which is preliminary data.</text>
</comment>
<evidence type="ECO:0000313" key="2">
    <source>
        <dbReference type="EMBL" id="MWR89724.1"/>
    </source>
</evidence>
<organism evidence="2 3">
    <name type="scientific">Escherichia coli</name>
    <dbReference type="NCBI Taxonomy" id="562"/>
    <lineage>
        <taxon>Bacteria</taxon>
        <taxon>Pseudomonadati</taxon>
        <taxon>Pseudomonadota</taxon>
        <taxon>Gammaproteobacteria</taxon>
        <taxon>Enterobacterales</taxon>
        <taxon>Enterobacteriaceae</taxon>
        <taxon>Escherichia</taxon>
    </lineage>
</organism>
<dbReference type="PROSITE" id="PS52016">
    <property type="entry name" value="TONB_DEPENDENT_REC_3"/>
    <property type="match status" value="1"/>
</dbReference>
<dbReference type="InterPro" id="IPR012910">
    <property type="entry name" value="Plug_dom"/>
</dbReference>
<keyword evidence="1" id="KW-0998">Cell outer membrane</keyword>
<keyword evidence="1" id="KW-1134">Transmembrane beta strand</keyword>
<protein>
    <submittedName>
        <fullName evidence="2">TonB-dependent receptor plug domain-containing protein</fullName>
    </submittedName>
</protein>
<keyword evidence="2" id="KW-0675">Receptor</keyword>
<evidence type="ECO:0000313" key="3">
    <source>
        <dbReference type="Proteomes" id="UP000436482"/>
    </source>
</evidence>
<dbReference type="InterPro" id="IPR037066">
    <property type="entry name" value="Plug_dom_sf"/>
</dbReference>
<keyword evidence="1" id="KW-0813">Transport</keyword>
<keyword evidence="1" id="KW-0472">Membrane</keyword>
<gene>
    <name evidence="2" type="ORF">GP979_15700</name>
</gene>
<accession>A0A6N8NFM2</accession>
<dbReference type="Gene3D" id="2.170.130.10">
    <property type="entry name" value="TonB-dependent receptor, plug domain"/>
    <property type="match status" value="1"/>
</dbReference>
<dbReference type="Pfam" id="PF07715">
    <property type="entry name" value="Plug"/>
    <property type="match status" value="1"/>
</dbReference>
<sequence length="158" mass="17146">MKRVLIPGVILCGADVAQAVDDKNMYMHFFEEMTVYAPVPVPVNGNTHYTSESIERLPTGNGNISDLLRTNPAVRMDSTQSTSLNQGDIRPEKISIHGASPYQNAYLIDGISATNNLNPANESDASSATNISGMSQGYYLDVSLLDNVTLYDSFVPVE</sequence>
<proteinExistence type="inferred from homology"/>
<evidence type="ECO:0000256" key="1">
    <source>
        <dbReference type="PROSITE-ProRule" id="PRU01360"/>
    </source>
</evidence>
<comment type="similarity">
    <text evidence="1">Belongs to the TonB-dependent receptor family.</text>
</comment>
<keyword evidence="1" id="KW-0812">Transmembrane</keyword>
<name>A0A6N8NFM2_ECOLX</name>
<dbReference type="GO" id="GO:0009279">
    <property type="term" value="C:cell outer membrane"/>
    <property type="evidence" value="ECO:0007669"/>
    <property type="project" value="UniProtKB-SubCell"/>
</dbReference>
<dbReference type="EMBL" id="WTQQ01000236">
    <property type="protein sequence ID" value="MWR89724.1"/>
    <property type="molecule type" value="Genomic_DNA"/>
</dbReference>